<gene>
    <name evidence="1" type="ORF">ABVT43_05760</name>
</gene>
<keyword evidence="2" id="KW-1185">Reference proteome</keyword>
<comment type="caution">
    <text evidence="1">The sequence shown here is derived from an EMBL/GenBank/DDBJ whole genome shotgun (WGS) entry which is preliminary data.</text>
</comment>
<dbReference type="CDD" id="cd00158">
    <property type="entry name" value="RHOD"/>
    <property type="match status" value="1"/>
</dbReference>
<protein>
    <submittedName>
        <fullName evidence="1">C-type cytochrome</fullName>
    </submittedName>
</protein>
<dbReference type="InterPro" id="IPR036873">
    <property type="entry name" value="Rhodanese-like_dom_sf"/>
</dbReference>
<dbReference type="PANTHER" id="PTHR37823:SF1">
    <property type="entry name" value="CYTOCHROME C-553-LIKE"/>
    <property type="match status" value="1"/>
</dbReference>
<evidence type="ECO:0000313" key="1">
    <source>
        <dbReference type="EMBL" id="MET1254626.1"/>
    </source>
</evidence>
<dbReference type="PANTHER" id="PTHR37823">
    <property type="entry name" value="CYTOCHROME C-553-LIKE"/>
    <property type="match status" value="1"/>
</dbReference>
<dbReference type="Pfam" id="PF00581">
    <property type="entry name" value="Rhodanese"/>
    <property type="match status" value="1"/>
</dbReference>
<dbReference type="Pfam" id="PF13442">
    <property type="entry name" value="Cytochrome_CBB3"/>
    <property type="match status" value="1"/>
</dbReference>
<accession>A0ABV2BRP7</accession>
<dbReference type="SMART" id="SM00450">
    <property type="entry name" value="RHOD"/>
    <property type="match status" value="1"/>
</dbReference>
<organism evidence="1 2">
    <name type="scientific">Aliikangiella maris</name>
    <dbReference type="NCBI Taxonomy" id="3162458"/>
    <lineage>
        <taxon>Bacteria</taxon>
        <taxon>Pseudomonadati</taxon>
        <taxon>Pseudomonadota</taxon>
        <taxon>Gammaproteobacteria</taxon>
        <taxon>Oceanospirillales</taxon>
        <taxon>Pleioneaceae</taxon>
        <taxon>Aliikangiella</taxon>
    </lineage>
</organism>
<dbReference type="InterPro" id="IPR001763">
    <property type="entry name" value="Rhodanese-like_dom"/>
</dbReference>
<dbReference type="InterPro" id="IPR008168">
    <property type="entry name" value="Cyt_C_IC"/>
</dbReference>
<dbReference type="Gene3D" id="1.10.760.10">
    <property type="entry name" value="Cytochrome c-like domain"/>
    <property type="match status" value="2"/>
</dbReference>
<dbReference type="SUPFAM" id="SSF52821">
    <property type="entry name" value="Rhodanese/Cell cycle control phosphatase"/>
    <property type="match status" value="1"/>
</dbReference>
<dbReference type="Proteomes" id="UP001548189">
    <property type="component" value="Unassembled WGS sequence"/>
</dbReference>
<dbReference type="PROSITE" id="PS50206">
    <property type="entry name" value="RHODANESE_3"/>
    <property type="match status" value="1"/>
</dbReference>
<reference evidence="1 2" key="1">
    <citation type="submission" date="2024-06" db="EMBL/GenBank/DDBJ databases">
        <authorList>
            <person name="Li F."/>
        </authorList>
    </citation>
    <scope>NUCLEOTIDE SEQUENCE [LARGE SCALE GENOMIC DNA]</scope>
    <source>
        <strain evidence="1 2">GXAS 311</strain>
    </source>
</reference>
<dbReference type="InterPro" id="IPR036909">
    <property type="entry name" value="Cyt_c-like_dom_sf"/>
</dbReference>
<dbReference type="InterPro" id="IPR009056">
    <property type="entry name" value="Cyt_c-like_dom"/>
</dbReference>
<name>A0ABV2BRP7_9GAMM</name>
<dbReference type="SUPFAM" id="SSF46626">
    <property type="entry name" value="Cytochrome c"/>
    <property type="match status" value="2"/>
</dbReference>
<dbReference type="PRINTS" id="PR00605">
    <property type="entry name" value="CYTCHROMECIC"/>
</dbReference>
<sequence length="383" mass="43043">MKRFSLLTLNFMSHQVKKDFSVISFSICCFALLGSTLIHAKESESYQYEKLPPPRTLTQEQAKVAEANYKKYCILCHGENRQGHVNDHAPSLRSQSLFQSGVPHAVLRAMSFGREGTPMGGYLDEIGGPMSLDEVWNLTYWLFEKSGAERVKLSTEPVHGDIQLGEKVYQKECASCHGKKGEGITAPALGNQSALAHNTDEFIRYAIRHGRQDTPMPAFENKLSSTEIDNITAFIRSRGKDWTMKTTVLKQLPTPDKYIINPQGDNPKFKLQDGLYVSSEDLNNALVKKQRMVLLDTRVTSVWQRVHIEGAIPLPYYADVAEVVKDIPKDVQIIAYCSCPRAAADSIIHQLRSMGYKNTATLYEGIFGWMNFGYPVMHGEISE</sequence>
<dbReference type="Gene3D" id="3.40.250.10">
    <property type="entry name" value="Rhodanese-like domain"/>
    <property type="match status" value="1"/>
</dbReference>
<proteinExistence type="predicted"/>
<dbReference type="InterPro" id="IPR051811">
    <property type="entry name" value="Cytochrome_c550/c551-like"/>
</dbReference>
<evidence type="ECO:0000313" key="2">
    <source>
        <dbReference type="Proteomes" id="UP001548189"/>
    </source>
</evidence>
<dbReference type="EMBL" id="JBEVCJ010000004">
    <property type="protein sequence ID" value="MET1254626.1"/>
    <property type="molecule type" value="Genomic_DNA"/>
</dbReference>
<dbReference type="PROSITE" id="PS51007">
    <property type="entry name" value="CYTC"/>
    <property type="match status" value="2"/>
</dbReference>